<proteinExistence type="predicted"/>
<evidence type="ECO:0000256" key="4">
    <source>
        <dbReference type="ARBA" id="ARBA00023136"/>
    </source>
</evidence>
<dbReference type="PROSITE" id="PS50262">
    <property type="entry name" value="G_PROTEIN_RECEP_F1_2"/>
    <property type="match status" value="1"/>
</dbReference>
<accession>A0ABD2ISJ2</accession>
<dbReference type="GO" id="GO:0016020">
    <property type="term" value="C:membrane"/>
    <property type="evidence" value="ECO:0007669"/>
    <property type="project" value="UniProtKB-SubCell"/>
</dbReference>
<protein>
    <recommendedName>
        <fullName evidence="7">G-protein coupled receptors family 1 profile domain-containing protein</fullName>
    </recommendedName>
</protein>
<dbReference type="InterPro" id="IPR017452">
    <property type="entry name" value="GPCR_Rhodpsn_7TM"/>
</dbReference>
<feature type="transmembrane region" description="Helical" evidence="6">
    <location>
        <begin position="63"/>
        <end position="87"/>
    </location>
</feature>
<name>A0ABD2ISJ2_HETSC</name>
<feature type="transmembrane region" description="Helical" evidence="6">
    <location>
        <begin position="214"/>
        <end position="234"/>
    </location>
</feature>
<evidence type="ECO:0000256" key="2">
    <source>
        <dbReference type="ARBA" id="ARBA00022692"/>
    </source>
</evidence>
<feature type="transmembrane region" description="Helical" evidence="6">
    <location>
        <begin position="443"/>
        <end position="465"/>
    </location>
</feature>
<feature type="compositionally biased region" description="Basic and acidic residues" evidence="5">
    <location>
        <begin position="330"/>
        <end position="350"/>
    </location>
</feature>
<evidence type="ECO:0000256" key="3">
    <source>
        <dbReference type="ARBA" id="ARBA00022989"/>
    </source>
</evidence>
<dbReference type="SUPFAM" id="SSF81321">
    <property type="entry name" value="Family A G protein-coupled receptor-like"/>
    <property type="match status" value="1"/>
</dbReference>
<feature type="region of interest" description="Disordered" evidence="5">
    <location>
        <begin position="292"/>
        <end position="350"/>
    </location>
</feature>
<evidence type="ECO:0000313" key="8">
    <source>
        <dbReference type="EMBL" id="KAL3080795.1"/>
    </source>
</evidence>
<evidence type="ECO:0000313" key="9">
    <source>
        <dbReference type="Proteomes" id="UP001620645"/>
    </source>
</evidence>
<dbReference type="AlphaFoldDB" id="A0ABD2ISJ2"/>
<keyword evidence="2 6" id="KW-0812">Transmembrane</keyword>
<evidence type="ECO:0000256" key="1">
    <source>
        <dbReference type="ARBA" id="ARBA00004370"/>
    </source>
</evidence>
<feature type="domain" description="G-protein coupled receptors family 1 profile" evidence="7">
    <location>
        <begin position="44"/>
        <end position="466"/>
    </location>
</feature>
<gene>
    <name evidence="8" type="ORF">niasHS_014900</name>
</gene>
<keyword evidence="3 6" id="KW-1133">Transmembrane helix</keyword>
<dbReference type="Gene3D" id="1.20.1070.10">
    <property type="entry name" value="Rhodopsin 7-helix transmembrane proteins"/>
    <property type="match status" value="1"/>
</dbReference>
<feature type="transmembrane region" description="Helical" evidence="6">
    <location>
        <begin position="154"/>
        <end position="172"/>
    </location>
</feature>
<evidence type="ECO:0000259" key="7">
    <source>
        <dbReference type="PROSITE" id="PS50262"/>
    </source>
</evidence>
<organism evidence="8 9">
    <name type="scientific">Heterodera schachtii</name>
    <name type="common">Sugarbeet cyst nematode worm</name>
    <name type="synonym">Tylenchus schachtii</name>
    <dbReference type="NCBI Taxonomy" id="97005"/>
    <lineage>
        <taxon>Eukaryota</taxon>
        <taxon>Metazoa</taxon>
        <taxon>Ecdysozoa</taxon>
        <taxon>Nematoda</taxon>
        <taxon>Chromadorea</taxon>
        <taxon>Rhabditida</taxon>
        <taxon>Tylenchina</taxon>
        <taxon>Tylenchomorpha</taxon>
        <taxon>Tylenchoidea</taxon>
        <taxon>Heteroderidae</taxon>
        <taxon>Heteroderinae</taxon>
        <taxon>Heterodera</taxon>
    </lineage>
</organism>
<evidence type="ECO:0000256" key="5">
    <source>
        <dbReference type="SAM" id="MobiDB-lite"/>
    </source>
</evidence>
<sequence length="576" mass="66118">MHLFRLNNSRENLCALNDGIFDSDLRLFLVGFIGSSVSIASILQNSLLFYVFSTSRKLRRQNYVNPVLLAFFDIFVSLIYLLISPVHFVAHRLRSPFLASFWSWHVRVFYCLQHFALTVCNFLLVVASLERFLANGPLQSQMCVLVLIVRNKSCVIISILAFAFVLKATLYFEIEFLPLPNCSNLTDISSLDFEQSVVSVWVTESGGLFQIFRFWARNILTVILPFVVLAYCNCKIVQKLRRRRRLTLGGEYSESVIISQTNEVGQGNEQQTTRRAETQLMRSPRTLIITQRNSEKNPTLRIMPRDTTASNGKGMLEPKAIARSNQQKEQQADRRRDEKPKREREKKQNLKLETTERIRLNYLMKTPVAGDKPKEMAEMIEAKRSAKNSTGTAPITNNFGVRVATRTLVMVVGCYLISNSMSTFLNIWEFFDAQFLRHKNLRIYLTVSDVAALLTICGCALRLPIYVCNDRRIRRAICRAIIRFRFCCSKAKPEEIVRGEEAEHFLEKYSIVIVSNSLRSNLTGMLSQFDWGTFQGKRSFDQLAILVQNRQKFLVQMTINLGAVQEIENSKISAEE</sequence>
<keyword evidence="4 6" id="KW-0472">Membrane</keyword>
<dbReference type="PANTHER" id="PTHR46709">
    <property type="entry name" value="PROTEIN CBG23488-RELATED"/>
    <property type="match status" value="1"/>
</dbReference>
<feature type="transmembrane region" description="Helical" evidence="6">
    <location>
        <begin position="27"/>
        <end position="51"/>
    </location>
</feature>
<comment type="caution">
    <text evidence="8">The sequence shown here is derived from an EMBL/GenBank/DDBJ whole genome shotgun (WGS) entry which is preliminary data.</text>
</comment>
<feature type="transmembrane region" description="Helical" evidence="6">
    <location>
        <begin position="408"/>
        <end position="431"/>
    </location>
</feature>
<dbReference type="EMBL" id="JBICCN010000286">
    <property type="protein sequence ID" value="KAL3080795.1"/>
    <property type="molecule type" value="Genomic_DNA"/>
</dbReference>
<keyword evidence="9" id="KW-1185">Reference proteome</keyword>
<dbReference type="Proteomes" id="UP001620645">
    <property type="component" value="Unassembled WGS sequence"/>
</dbReference>
<reference evidence="8 9" key="1">
    <citation type="submission" date="2024-10" db="EMBL/GenBank/DDBJ databases">
        <authorList>
            <person name="Kim D."/>
        </authorList>
    </citation>
    <scope>NUCLEOTIDE SEQUENCE [LARGE SCALE GENOMIC DNA]</scope>
    <source>
        <strain evidence="8">Taebaek</strain>
    </source>
</reference>
<comment type="subcellular location">
    <subcellularLocation>
        <location evidence="1">Membrane</location>
    </subcellularLocation>
</comment>
<feature type="transmembrane region" description="Helical" evidence="6">
    <location>
        <begin position="107"/>
        <end position="133"/>
    </location>
</feature>
<evidence type="ECO:0000256" key="6">
    <source>
        <dbReference type="SAM" id="Phobius"/>
    </source>
</evidence>